<name>A0A2H3BKH5_9AGAR</name>
<accession>A0A2H3BKH5</accession>
<proteinExistence type="predicted"/>
<keyword evidence="2" id="KW-1185">Reference proteome</keyword>
<dbReference type="Proteomes" id="UP000218334">
    <property type="component" value="Unassembled WGS sequence"/>
</dbReference>
<protein>
    <submittedName>
        <fullName evidence="1">Uncharacterized protein</fullName>
    </submittedName>
</protein>
<evidence type="ECO:0000313" key="1">
    <source>
        <dbReference type="EMBL" id="PBK66558.1"/>
    </source>
</evidence>
<sequence>MKLRLPSEGRPPEVASWIKFYRRIHPDITPGELQRFADEWWSWWKGMQPAWQSVDDVVSPLGDEYRVRLGGDWEVLLKRGKNGHVSPLAGLAWWGDLVGDDVELKREWALALEKCHHALLNLLACTSE</sequence>
<gene>
    <name evidence="1" type="ORF">ARMSODRAFT_890310</name>
</gene>
<evidence type="ECO:0000313" key="2">
    <source>
        <dbReference type="Proteomes" id="UP000218334"/>
    </source>
</evidence>
<dbReference type="STRING" id="1076256.A0A2H3BKH5"/>
<organism evidence="1 2">
    <name type="scientific">Armillaria solidipes</name>
    <dbReference type="NCBI Taxonomy" id="1076256"/>
    <lineage>
        <taxon>Eukaryota</taxon>
        <taxon>Fungi</taxon>
        <taxon>Dikarya</taxon>
        <taxon>Basidiomycota</taxon>
        <taxon>Agaricomycotina</taxon>
        <taxon>Agaricomycetes</taxon>
        <taxon>Agaricomycetidae</taxon>
        <taxon>Agaricales</taxon>
        <taxon>Marasmiineae</taxon>
        <taxon>Physalacriaceae</taxon>
        <taxon>Armillaria</taxon>
    </lineage>
</organism>
<dbReference type="AlphaFoldDB" id="A0A2H3BKH5"/>
<reference evidence="2" key="1">
    <citation type="journal article" date="2017" name="Nat. Ecol. Evol.">
        <title>Genome expansion and lineage-specific genetic innovations in the forest pathogenic fungi Armillaria.</title>
        <authorList>
            <person name="Sipos G."/>
            <person name="Prasanna A.N."/>
            <person name="Walter M.C."/>
            <person name="O'Connor E."/>
            <person name="Balint B."/>
            <person name="Krizsan K."/>
            <person name="Kiss B."/>
            <person name="Hess J."/>
            <person name="Varga T."/>
            <person name="Slot J."/>
            <person name="Riley R."/>
            <person name="Boka B."/>
            <person name="Rigling D."/>
            <person name="Barry K."/>
            <person name="Lee J."/>
            <person name="Mihaltcheva S."/>
            <person name="LaButti K."/>
            <person name="Lipzen A."/>
            <person name="Waldron R."/>
            <person name="Moloney N.M."/>
            <person name="Sperisen C."/>
            <person name="Kredics L."/>
            <person name="Vagvoelgyi C."/>
            <person name="Patrignani A."/>
            <person name="Fitzpatrick D."/>
            <person name="Nagy I."/>
            <person name="Doyle S."/>
            <person name="Anderson J.B."/>
            <person name="Grigoriev I.V."/>
            <person name="Gueldener U."/>
            <person name="Muensterkoetter M."/>
            <person name="Nagy L.G."/>
        </authorList>
    </citation>
    <scope>NUCLEOTIDE SEQUENCE [LARGE SCALE GENOMIC DNA]</scope>
    <source>
        <strain evidence="2">28-4</strain>
    </source>
</reference>
<dbReference type="EMBL" id="KZ293440">
    <property type="protein sequence ID" value="PBK66558.1"/>
    <property type="molecule type" value="Genomic_DNA"/>
</dbReference>